<proteinExistence type="predicted"/>
<reference evidence="2" key="1">
    <citation type="journal article" date="2019" name="bioRxiv">
        <title>The Genome of the Zebra Mussel, Dreissena polymorpha: A Resource for Invasive Species Research.</title>
        <authorList>
            <person name="McCartney M.A."/>
            <person name="Auch B."/>
            <person name="Kono T."/>
            <person name="Mallez S."/>
            <person name="Zhang Y."/>
            <person name="Obille A."/>
            <person name="Becker A."/>
            <person name="Abrahante J.E."/>
            <person name="Garbe J."/>
            <person name="Badalamenti J.P."/>
            <person name="Herman A."/>
            <person name="Mangelson H."/>
            <person name="Liachko I."/>
            <person name="Sullivan S."/>
            <person name="Sone E.D."/>
            <person name="Koren S."/>
            <person name="Silverstein K.A.T."/>
            <person name="Beckman K.B."/>
            <person name="Gohl D.M."/>
        </authorList>
    </citation>
    <scope>NUCLEOTIDE SEQUENCE</scope>
    <source>
        <strain evidence="2">Duluth1</strain>
        <tissue evidence="2">Whole animal</tissue>
    </source>
</reference>
<dbReference type="EMBL" id="JAIWYP010000003">
    <property type="protein sequence ID" value="KAH3847667.1"/>
    <property type="molecule type" value="Genomic_DNA"/>
</dbReference>
<evidence type="ECO:0000256" key="1">
    <source>
        <dbReference type="SAM" id="Phobius"/>
    </source>
</evidence>
<protein>
    <submittedName>
        <fullName evidence="2">Uncharacterized protein</fullName>
    </submittedName>
</protein>
<evidence type="ECO:0000313" key="3">
    <source>
        <dbReference type="Proteomes" id="UP000828390"/>
    </source>
</evidence>
<organism evidence="2 3">
    <name type="scientific">Dreissena polymorpha</name>
    <name type="common">Zebra mussel</name>
    <name type="synonym">Mytilus polymorpha</name>
    <dbReference type="NCBI Taxonomy" id="45954"/>
    <lineage>
        <taxon>Eukaryota</taxon>
        <taxon>Metazoa</taxon>
        <taxon>Spiralia</taxon>
        <taxon>Lophotrochozoa</taxon>
        <taxon>Mollusca</taxon>
        <taxon>Bivalvia</taxon>
        <taxon>Autobranchia</taxon>
        <taxon>Heteroconchia</taxon>
        <taxon>Euheterodonta</taxon>
        <taxon>Imparidentia</taxon>
        <taxon>Neoheterodontei</taxon>
        <taxon>Myida</taxon>
        <taxon>Dreissenoidea</taxon>
        <taxon>Dreissenidae</taxon>
        <taxon>Dreissena</taxon>
    </lineage>
</organism>
<evidence type="ECO:0000313" key="2">
    <source>
        <dbReference type="EMBL" id="KAH3847667.1"/>
    </source>
</evidence>
<keyword evidence="1" id="KW-1133">Transmembrane helix</keyword>
<dbReference type="AlphaFoldDB" id="A0A9D4QYP3"/>
<feature type="transmembrane region" description="Helical" evidence="1">
    <location>
        <begin position="58"/>
        <end position="75"/>
    </location>
</feature>
<comment type="caution">
    <text evidence="2">The sequence shown here is derived from an EMBL/GenBank/DDBJ whole genome shotgun (WGS) entry which is preliminary data.</text>
</comment>
<keyword evidence="1" id="KW-0812">Transmembrane</keyword>
<reference evidence="2" key="2">
    <citation type="submission" date="2020-11" db="EMBL/GenBank/DDBJ databases">
        <authorList>
            <person name="McCartney M.A."/>
            <person name="Auch B."/>
            <person name="Kono T."/>
            <person name="Mallez S."/>
            <person name="Becker A."/>
            <person name="Gohl D.M."/>
            <person name="Silverstein K.A.T."/>
            <person name="Koren S."/>
            <person name="Bechman K.B."/>
            <person name="Herman A."/>
            <person name="Abrahante J.E."/>
            <person name="Garbe J."/>
        </authorList>
    </citation>
    <scope>NUCLEOTIDE SEQUENCE</scope>
    <source>
        <strain evidence="2">Duluth1</strain>
        <tissue evidence="2">Whole animal</tissue>
    </source>
</reference>
<dbReference type="Proteomes" id="UP000828390">
    <property type="component" value="Unassembled WGS sequence"/>
</dbReference>
<gene>
    <name evidence="2" type="ORF">DPMN_089998</name>
</gene>
<accession>A0A9D4QYP3</accession>
<sequence length="79" mass="9588">MKNRLFRMDCDLRKVTSSLFNCRFFSISANWKFNSNFDVGGYNLVFFKSRRLRRCRSLYNFVYAVAFHVLILMLYCKFT</sequence>
<name>A0A9D4QYP3_DREPO</name>
<keyword evidence="3" id="KW-1185">Reference proteome</keyword>
<keyword evidence="1" id="KW-0472">Membrane</keyword>